<feature type="domain" description="GGDEF" evidence="2">
    <location>
        <begin position="322"/>
        <end position="457"/>
    </location>
</feature>
<dbReference type="NCBIfam" id="NF007135">
    <property type="entry name" value="PRK09581.1"/>
    <property type="match status" value="1"/>
</dbReference>
<dbReference type="GO" id="GO:1902201">
    <property type="term" value="P:negative regulation of bacterial-type flagellum-dependent cell motility"/>
    <property type="evidence" value="ECO:0007669"/>
    <property type="project" value="TreeGrafter"/>
</dbReference>
<dbReference type="InterPro" id="IPR001789">
    <property type="entry name" value="Sig_transdc_resp-reg_receiver"/>
</dbReference>
<accession>A0A3B0TT54</accession>
<feature type="domain" description="Response regulatory" evidence="1">
    <location>
        <begin position="4"/>
        <end position="120"/>
    </location>
</feature>
<reference evidence="3" key="1">
    <citation type="submission" date="2018-06" db="EMBL/GenBank/DDBJ databases">
        <authorList>
            <person name="Zhirakovskaya E."/>
        </authorList>
    </citation>
    <scope>NUCLEOTIDE SEQUENCE</scope>
</reference>
<dbReference type="GO" id="GO:0043709">
    <property type="term" value="P:cell adhesion involved in single-species biofilm formation"/>
    <property type="evidence" value="ECO:0007669"/>
    <property type="project" value="TreeGrafter"/>
</dbReference>
<dbReference type="SUPFAM" id="SSF52172">
    <property type="entry name" value="CheY-like"/>
    <property type="match status" value="2"/>
</dbReference>
<dbReference type="PANTHER" id="PTHR45138:SF9">
    <property type="entry name" value="DIGUANYLATE CYCLASE DGCM-RELATED"/>
    <property type="match status" value="1"/>
</dbReference>
<dbReference type="EMBL" id="UOEM01000098">
    <property type="protein sequence ID" value="VAW16617.1"/>
    <property type="molecule type" value="Genomic_DNA"/>
</dbReference>
<dbReference type="FunFam" id="3.30.70.270:FF:000001">
    <property type="entry name" value="Diguanylate cyclase domain protein"/>
    <property type="match status" value="1"/>
</dbReference>
<dbReference type="Gene3D" id="3.40.50.2300">
    <property type="match status" value="2"/>
</dbReference>
<organism evidence="3">
    <name type="scientific">hydrothermal vent metagenome</name>
    <dbReference type="NCBI Taxonomy" id="652676"/>
    <lineage>
        <taxon>unclassified sequences</taxon>
        <taxon>metagenomes</taxon>
        <taxon>ecological metagenomes</taxon>
    </lineage>
</organism>
<dbReference type="PROSITE" id="PS50110">
    <property type="entry name" value="RESPONSE_REGULATORY"/>
    <property type="match status" value="2"/>
</dbReference>
<feature type="domain" description="Response regulatory" evidence="1">
    <location>
        <begin position="157"/>
        <end position="272"/>
    </location>
</feature>
<dbReference type="SMART" id="SM00267">
    <property type="entry name" value="GGDEF"/>
    <property type="match status" value="1"/>
</dbReference>
<dbReference type="AlphaFoldDB" id="A0A3B0TT54"/>
<evidence type="ECO:0000313" key="3">
    <source>
        <dbReference type="EMBL" id="VAW16617.1"/>
    </source>
</evidence>
<dbReference type="NCBIfam" id="TIGR00254">
    <property type="entry name" value="GGDEF"/>
    <property type="match status" value="1"/>
</dbReference>
<sequence>MSARVLVVDDVLANVKLLQERLTAEYFEVMTASSGEEALAAAGKMAPDIVLLDVMMPGMDGFEVCRRLRADLRTQHIPVILITSLESPADRVQGLEAGADDFLTKPIDDVALLARVRSLVRLKMITDELRSRSATGERMGIVEPLLFADINVDSRARILLIDDRPYSVERLKAVVSDVHDIEAVADLDQALLRASSGEFDMAIVSLTLSGADGLRLCSHLRSVEGTRTLPILVLSEPEDSKRLARALDIGVNDYLVRPIERNELLARVRTQLRHRRYAEQLRADVERSMKLAVTDELTGLHNRRYMESHLTTHIDTAIDTNKSLSILLFDLDYFKSVNDTHGHEAGDIVLTQIGGIVTDNIRGSDLGCRYGGEEFVVIMPGRSLRTAREVADRLRSVVEATEFEIPNGAEPLKITISIGVAALQGPDDTPLSLLRRADRALYLAKDGGRNQVIVEADKAA</sequence>
<evidence type="ECO:0000259" key="2">
    <source>
        <dbReference type="PROSITE" id="PS50887"/>
    </source>
</evidence>
<dbReference type="FunFam" id="3.40.50.2300:FF:000574">
    <property type="entry name" value="Response regulator PleD"/>
    <property type="match status" value="1"/>
</dbReference>
<proteinExistence type="predicted"/>
<dbReference type="GO" id="GO:0005886">
    <property type="term" value="C:plasma membrane"/>
    <property type="evidence" value="ECO:0007669"/>
    <property type="project" value="TreeGrafter"/>
</dbReference>
<protein>
    <submittedName>
        <fullName evidence="3">Pole remodelling regulatory diguanylate cyclase</fullName>
    </submittedName>
</protein>
<dbReference type="PANTHER" id="PTHR45138">
    <property type="entry name" value="REGULATORY COMPONENTS OF SENSORY TRANSDUCTION SYSTEM"/>
    <property type="match status" value="1"/>
</dbReference>
<dbReference type="Pfam" id="PF00072">
    <property type="entry name" value="Response_reg"/>
    <property type="match status" value="2"/>
</dbReference>
<dbReference type="InterPro" id="IPR050469">
    <property type="entry name" value="Diguanylate_Cyclase"/>
</dbReference>
<dbReference type="SUPFAM" id="SSF55073">
    <property type="entry name" value="Nucleotide cyclase"/>
    <property type="match status" value="1"/>
</dbReference>
<dbReference type="SMART" id="SM00448">
    <property type="entry name" value="REC"/>
    <property type="match status" value="2"/>
</dbReference>
<dbReference type="GO" id="GO:0052621">
    <property type="term" value="F:diguanylate cyclase activity"/>
    <property type="evidence" value="ECO:0007669"/>
    <property type="project" value="TreeGrafter"/>
</dbReference>
<dbReference type="InterPro" id="IPR029787">
    <property type="entry name" value="Nucleotide_cyclase"/>
</dbReference>
<dbReference type="CDD" id="cd01949">
    <property type="entry name" value="GGDEF"/>
    <property type="match status" value="1"/>
</dbReference>
<dbReference type="InterPro" id="IPR000160">
    <property type="entry name" value="GGDEF_dom"/>
</dbReference>
<dbReference type="CDD" id="cd17538">
    <property type="entry name" value="REC_D1_PleD-like"/>
    <property type="match status" value="1"/>
</dbReference>
<dbReference type="Pfam" id="PF00990">
    <property type="entry name" value="GGDEF"/>
    <property type="match status" value="1"/>
</dbReference>
<gene>
    <name evidence="3" type="ORF">MNBD_ALPHA09-1135</name>
</gene>
<dbReference type="PROSITE" id="PS50887">
    <property type="entry name" value="GGDEF"/>
    <property type="match status" value="1"/>
</dbReference>
<dbReference type="InterPro" id="IPR043128">
    <property type="entry name" value="Rev_trsase/Diguanyl_cyclase"/>
</dbReference>
<dbReference type="Gene3D" id="3.30.70.270">
    <property type="match status" value="1"/>
</dbReference>
<evidence type="ECO:0000259" key="1">
    <source>
        <dbReference type="PROSITE" id="PS50110"/>
    </source>
</evidence>
<dbReference type="InterPro" id="IPR011006">
    <property type="entry name" value="CheY-like_superfamily"/>
</dbReference>
<dbReference type="GO" id="GO:0000160">
    <property type="term" value="P:phosphorelay signal transduction system"/>
    <property type="evidence" value="ECO:0007669"/>
    <property type="project" value="InterPro"/>
</dbReference>
<name>A0A3B0TT54_9ZZZZ</name>